<dbReference type="KEGG" id="moj:D7D94_05415"/>
<reference evidence="3 4" key="1">
    <citation type="submission" date="2018-09" db="EMBL/GenBank/DDBJ databases">
        <title>Whole genome sequencing of Microbacterium oryzae strain MB-10T.</title>
        <authorList>
            <person name="Das S.K."/>
        </authorList>
    </citation>
    <scope>NUCLEOTIDE SEQUENCE [LARGE SCALE GENOMIC DNA]</scope>
    <source>
        <strain evidence="3 4">MB-10</strain>
    </source>
</reference>
<proteinExistence type="predicted"/>
<name>A0A6I6DQB5_9MICO</name>
<dbReference type="InterPro" id="IPR000601">
    <property type="entry name" value="PKD_dom"/>
</dbReference>
<feature type="region of interest" description="Disordered" evidence="1">
    <location>
        <begin position="52"/>
        <end position="76"/>
    </location>
</feature>
<evidence type="ECO:0000259" key="2">
    <source>
        <dbReference type="PROSITE" id="PS50093"/>
    </source>
</evidence>
<dbReference type="RefSeq" id="WP_156241657.1">
    <property type="nucleotide sequence ID" value="NZ_BAAAZL010000006.1"/>
</dbReference>
<dbReference type="AlphaFoldDB" id="A0A6I6DQB5"/>
<dbReference type="PROSITE" id="PS50093">
    <property type="entry name" value="PKD"/>
    <property type="match status" value="1"/>
</dbReference>
<evidence type="ECO:0000256" key="1">
    <source>
        <dbReference type="SAM" id="MobiDB-lite"/>
    </source>
</evidence>
<dbReference type="EMBL" id="CP032550">
    <property type="protein sequence ID" value="QGU27165.1"/>
    <property type="molecule type" value="Genomic_DNA"/>
</dbReference>
<protein>
    <recommendedName>
        <fullName evidence="2">PKD domain-containing protein</fullName>
    </recommendedName>
</protein>
<accession>A0A6I6DQB5</accession>
<evidence type="ECO:0000313" key="4">
    <source>
        <dbReference type="Proteomes" id="UP000422989"/>
    </source>
</evidence>
<dbReference type="OrthoDB" id="5192284at2"/>
<evidence type="ECO:0000313" key="3">
    <source>
        <dbReference type="EMBL" id="QGU27165.1"/>
    </source>
</evidence>
<organism evidence="3 4">
    <name type="scientific">Microbacterium oryzae</name>
    <dbReference type="NCBI Taxonomy" id="743009"/>
    <lineage>
        <taxon>Bacteria</taxon>
        <taxon>Bacillati</taxon>
        <taxon>Actinomycetota</taxon>
        <taxon>Actinomycetes</taxon>
        <taxon>Micrococcales</taxon>
        <taxon>Microbacteriaceae</taxon>
        <taxon>Microbacterium</taxon>
    </lineage>
</organism>
<sequence length="282" mass="30061">MLIGTPVIPTDATAVACSGEKQKLGICTENHQDHVDIEGERRVPQVPRLPQQFIEPPPSWHQNGAPPLAPRPPGENPYEGLECTIEAWQERGDRCIIPKTPRTEETEPEQEEEAAPEVPVIPTITERDVLTFAPAPPAVTTEPNGVALVGMPMNVVAPAQQHVSGGSLFELPVTITFTPARFSYDFGDGTVETTDSGGSTWQQLGLPQFSATPTSHAFGARGQYTLTVSVGYTAIVDFGEWGVYPVEGLVTSTAPGSSVRVVEAHTALVEKSCTENPAGPGC</sequence>
<feature type="domain" description="PKD" evidence="2">
    <location>
        <begin position="176"/>
        <end position="230"/>
    </location>
</feature>
<keyword evidence="4" id="KW-1185">Reference proteome</keyword>
<gene>
    <name evidence="3" type="ORF">D7D94_05415</name>
</gene>
<dbReference type="Proteomes" id="UP000422989">
    <property type="component" value="Chromosome"/>
</dbReference>